<feature type="transmembrane region" description="Helical" evidence="1">
    <location>
        <begin position="5"/>
        <end position="25"/>
    </location>
</feature>
<evidence type="ECO:0000313" key="2">
    <source>
        <dbReference type="EMBL" id="QCI10550.1"/>
    </source>
</evidence>
<accession>A0A4D6X983</accession>
<feature type="transmembrane region" description="Helical" evidence="1">
    <location>
        <begin position="37"/>
        <end position="55"/>
    </location>
</feature>
<name>A0A4D6X983_PSEPU</name>
<sequence>MDIWVVRITILLFVVVALGIAALLWLNPDTPSSTTQIATLMGALALACIAISPILKPEKKISFYTLTFFRDTTLGGFMAGHGYHPYWARMGQLFAGLPSRSSAFGPAMLVETDQIFDFLQAATIKHLARDVQGAWDGQTVRLPAVYGVHPGGKYILGTTTPSETLQAADIQKALSDNHYVELLEHEILQVPPGTKLVSKGVGSDKHLVLDANGFKVTIGTVGWSGATLGLPLWGIIDPPVDEPTRYEIQQYTVMVMAETPWLRRYMAGIESYWKWVANINERFEEIDWKTIDAAMIDQSRRGAYPNVLEQVIERYTRPAP</sequence>
<proteinExistence type="predicted"/>
<keyword evidence="1" id="KW-1133">Transmembrane helix</keyword>
<keyword evidence="1" id="KW-0472">Membrane</keyword>
<evidence type="ECO:0000256" key="1">
    <source>
        <dbReference type="SAM" id="Phobius"/>
    </source>
</evidence>
<dbReference type="AlphaFoldDB" id="A0A4D6X983"/>
<dbReference type="EMBL" id="CP039371">
    <property type="protein sequence ID" value="QCI10550.1"/>
    <property type="molecule type" value="Genomic_DNA"/>
</dbReference>
<reference evidence="3" key="1">
    <citation type="submission" date="2019-04" db="EMBL/GenBank/DDBJ databases">
        <title>Genome sequence of Pseudomonas putida 1290, an auxin catabolizing strain.</title>
        <authorList>
            <person name="Laird T.S."/>
            <person name="Leveau J.H.J."/>
        </authorList>
    </citation>
    <scope>NUCLEOTIDE SEQUENCE [LARGE SCALE GENOMIC DNA]</scope>
    <source>
        <strain evidence="3">1290</strain>
    </source>
</reference>
<protein>
    <submittedName>
        <fullName evidence="2">Uncharacterized protein</fullName>
    </submittedName>
</protein>
<gene>
    <name evidence="2" type="ORF">E6B08_03575</name>
</gene>
<organism evidence="2 3">
    <name type="scientific">Pseudomonas putida</name>
    <name type="common">Arthrobacter siderocapsulatus</name>
    <dbReference type="NCBI Taxonomy" id="303"/>
    <lineage>
        <taxon>Bacteria</taxon>
        <taxon>Pseudomonadati</taxon>
        <taxon>Pseudomonadota</taxon>
        <taxon>Gammaproteobacteria</taxon>
        <taxon>Pseudomonadales</taxon>
        <taxon>Pseudomonadaceae</taxon>
        <taxon>Pseudomonas</taxon>
    </lineage>
</organism>
<evidence type="ECO:0000313" key="3">
    <source>
        <dbReference type="Proteomes" id="UP000298551"/>
    </source>
</evidence>
<dbReference type="Proteomes" id="UP000298551">
    <property type="component" value="Chromosome"/>
</dbReference>
<dbReference type="RefSeq" id="WP_136912783.1">
    <property type="nucleotide sequence ID" value="NZ_CP039371.1"/>
</dbReference>
<keyword evidence="1" id="KW-0812">Transmembrane</keyword>